<feature type="domain" description="Alpha/beta hydrolase fold-3" evidence="2">
    <location>
        <begin position="41"/>
        <end position="245"/>
    </location>
</feature>
<gene>
    <name evidence="3" type="ORF">BG61_10360</name>
</gene>
<evidence type="ECO:0000256" key="1">
    <source>
        <dbReference type="ARBA" id="ARBA00022801"/>
    </source>
</evidence>
<comment type="caution">
    <text evidence="3">The sequence shown here is derived from an EMBL/GenBank/DDBJ whole genome shotgun (WGS) entry which is preliminary data.</text>
</comment>
<dbReference type="Gene3D" id="3.40.50.1820">
    <property type="entry name" value="alpha/beta hydrolase"/>
    <property type="match status" value="1"/>
</dbReference>
<dbReference type="SUPFAM" id="SSF53474">
    <property type="entry name" value="alpha/beta-Hydrolases"/>
    <property type="match status" value="1"/>
</dbReference>
<reference evidence="3 4" key="1">
    <citation type="submission" date="2014-03" db="EMBL/GenBank/DDBJ databases">
        <title>Draft Genome Sequences of Four Burkholderia Strains.</title>
        <authorList>
            <person name="Liu X.Y."/>
            <person name="Li C.X."/>
            <person name="Xu J.H."/>
        </authorList>
    </citation>
    <scope>NUCLEOTIDE SEQUENCE [LARGE SCALE GENOMIC DNA]</scope>
    <source>
        <strain evidence="3 4">DSM 50014</strain>
    </source>
</reference>
<dbReference type="AlphaFoldDB" id="A0A069PQX1"/>
<protein>
    <submittedName>
        <fullName evidence="3">Alpha/beta hydrolase</fullName>
    </submittedName>
</protein>
<keyword evidence="4" id="KW-1185">Reference proteome</keyword>
<sequence>MLDLEQTPRLCIEDVRITGHAQPIVLRSYRPASDGTVLPIVLYFHGGGFTRGGLDDADFAAATIARDTPAWVVSVGYSLAPLFPFPAAPEDGYRAAQWAVANARGQRADPLRFGVAGHDAGGNLATCLAAIARDRGEIVVSAQALLAPLLDPSMTRVADERKVKGTDLGLSECAKCYRAYLPNASQRLHPYAAPLESRRLVGLPAALIASAEHDLLHIEAEKYAGELIAAGVPTEVTRHGKASHQGLATHPAALADVVTFFKKRLARVK</sequence>
<dbReference type="PANTHER" id="PTHR48081:SF8">
    <property type="entry name" value="ALPHA_BETA HYDROLASE FOLD-3 DOMAIN-CONTAINING PROTEIN-RELATED"/>
    <property type="match status" value="1"/>
</dbReference>
<evidence type="ECO:0000313" key="3">
    <source>
        <dbReference type="EMBL" id="KDR42259.1"/>
    </source>
</evidence>
<organism evidence="3 4">
    <name type="scientific">Caballeronia glathei</name>
    <dbReference type="NCBI Taxonomy" id="60547"/>
    <lineage>
        <taxon>Bacteria</taxon>
        <taxon>Pseudomonadati</taxon>
        <taxon>Pseudomonadota</taxon>
        <taxon>Betaproteobacteria</taxon>
        <taxon>Burkholderiales</taxon>
        <taxon>Burkholderiaceae</taxon>
        <taxon>Caballeronia</taxon>
    </lineage>
</organism>
<evidence type="ECO:0000259" key="2">
    <source>
        <dbReference type="Pfam" id="PF07859"/>
    </source>
</evidence>
<dbReference type="PANTHER" id="PTHR48081">
    <property type="entry name" value="AB HYDROLASE SUPERFAMILY PROTEIN C4A8.06C"/>
    <property type="match status" value="1"/>
</dbReference>
<dbReference type="STRING" id="60547.GCA_000751215_03120"/>
<dbReference type="Proteomes" id="UP000027466">
    <property type="component" value="Unassembled WGS sequence"/>
</dbReference>
<dbReference type="InterPro" id="IPR050300">
    <property type="entry name" value="GDXG_lipolytic_enzyme"/>
</dbReference>
<dbReference type="InterPro" id="IPR029058">
    <property type="entry name" value="AB_hydrolase_fold"/>
</dbReference>
<proteinExistence type="predicted"/>
<name>A0A069PQX1_9BURK</name>
<dbReference type="InterPro" id="IPR013094">
    <property type="entry name" value="AB_hydrolase_3"/>
</dbReference>
<dbReference type="Pfam" id="PF07859">
    <property type="entry name" value="Abhydrolase_3"/>
    <property type="match status" value="1"/>
</dbReference>
<dbReference type="EMBL" id="JFHC01000018">
    <property type="protein sequence ID" value="KDR42259.1"/>
    <property type="molecule type" value="Genomic_DNA"/>
</dbReference>
<keyword evidence="1 3" id="KW-0378">Hydrolase</keyword>
<accession>A0A069PQX1</accession>
<evidence type="ECO:0000313" key="4">
    <source>
        <dbReference type="Proteomes" id="UP000027466"/>
    </source>
</evidence>
<dbReference type="GO" id="GO:0016787">
    <property type="term" value="F:hydrolase activity"/>
    <property type="evidence" value="ECO:0007669"/>
    <property type="project" value="UniProtKB-KW"/>
</dbReference>